<evidence type="ECO:0000313" key="2">
    <source>
        <dbReference type="EMBL" id="MBG3878648.1"/>
    </source>
</evidence>
<feature type="domain" description="Autotransporter" evidence="1">
    <location>
        <begin position="707"/>
        <end position="987"/>
    </location>
</feature>
<proteinExistence type="predicted"/>
<protein>
    <submittedName>
        <fullName evidence="2">Autotransporter outer membrane beta-barrel domain-containing protein</fullName>
    </submittedName>
</protein>
<gene>
    <name evidence="2" type="ORF">FVW20_16960</name>
</gene>
<dbReference type="SUPFAM" id="SSF103515">
    <property type="entry name" value="Autotransporter"/>
    <property type="match status" value="1"/>
</dbReference>
<dbReference type="InterPro" id="IPR005546">
    <property type="entry name" value="Autotransporte_beta"/>
</dbReference>
<sequence>MFSPFPPRSAHAATRPPRARYLSVPQLVTVVGVALLALLALSGPLRAANTGGTEQTDPYNPGMNAYVGQYDTAPAGSGDATNGNVVTDSGYTGNVYGGQSTFNIASDNTVTLTSGTVTGTVYGGNSGADSAVRNTVTLHDAQVGGYIFGGYVLSGTGEATNNIVNIYGGTMDSVLGGASAAGSALGNIVTINGLGSAGSPSGTVVNYDVYGGFVNNAADASITASHNTVTMSGGTVNGSIYGGRVDSGAGRATENTVTIYGGTVGNVFGGSTSSGRATENIVNILGYVETSDISGGVVSSGSGDASSNSVTMVLGTADNMYGGFVAFGTGYAAGNNATMTGGTVRKIYGARTNTGDASANNVNISEGTGNTTQVSNGAYGGYVGSGSGYASRNTVSISGGAVNGVYGGYVGGTGNAVSNTVDISGGTVGNVYGGLANDGGTATGNTVIIRGDSTVVTDNVTGGKAANGGSATGNTVEISGGTVNGDVYGGLSGMGSGGSVTGNTVRIKGAPTFGSTTILRGGYSYAGPSGTDDVRTGNTLETWTKDISVYKLENFQNLHFYLPSTIAANDTVLTVTDDSGVDIRTPTGKPATTVGVGIVGGGTPLAAGDTVTLIKATGAGGLTADPTLANTTTGMQGISTAYAFTLGVTGGNALEATVSAVSDSHEGIRKSPSEGQAAGVAALTQGADLAGGQGMTSAQQSARAASAGAAAQGGWGGFGSSSGGMSTYATGSHVDARGVSLMLGLAKRFGLDGADLVAGPFFEAGVGSYDSYNDGPGGDDSIHAWGDSNYQGGGLLARLEATQGMLEGLYAEASARAGSLHTTYRSDDLNPALGRASYQTTSGYVGAHGGLGYVWELDETTDLDMYGKYFWTRTEGSSATVLGDDLDFDAVDSQRLRAGARLSHNLTANIRPYVGAAWDHEFEGSARSTVNGQSVAAPSLAGDTGVGEVGLVWKPAEDSGFSVDLGAQGYVGMRQGWSGALQVKYEF</sequence>
<evidence type="ECO:0000313" key="3">
    <source>
        <dbReference type="Proteomes" id="UP001194469"/>
    </source>
</evidence>
<reference evidence="2 3" key="1">
    <citation type="submission" date="2019-08" db="EMBL/GenBank/DDBJ databases">
        <authorList>
            <person name="Luo N."/>
        </authorList>
    </citation>
    <scope>NUCLEOTIDE SEQUENCE [LARGE SCALE GENOMIC DNA]</scope>
    <source>
        <strain evidence="2 3">NCIMB 9442</strain>
    </source>
</reference>
<dbReference type="PROSITE" id="PS51208">
    <property type="entry name" value="AUTOTRANSPORTER"/>
    <property type="match status" value="1"/>
</dbReference>
<dbReference type="Proteomes" id="UP001194469">
    <property type="component" value="Unassembled WGS sequence"/>
</dbReference>
<dbReference type="RefSeq" id="WP_196610514.1">
    <property type="nucleotide sequence ID" value="NZ_VRYY01000661.1"/>
</dbReference>
<evidence type="ECO:0000259" key="1">
    <source>
        <dbReference type="PROSITE" id="PS51208"/>
    </source>
</evidence>
<comment type="caution">
    <text evidence="2">The sequence shown here is derived from an EMBL/GenBank/DDBJ whole genome shotgun (WGS) entry which is preliminary data.</text>
</comment>
<name>A0ABS0J864_9BACT</name>
<keyword evidence="3" id="KW-1185">Reference proteome</keyword>
<accession>A0ABS0J864</accession>
<dbReference type="SMART" id="SM00869">
    <property type="entry name" value="Autotransporter"/>
    <property type="match status" value="1"/>
</dbReference>
<dbReference type="Gene3D" id="2.40.128.130">
    <property type="entry name" value="Autotransporter beta-domain"/>
    <property type="match status" value="1"/>
</dbReference>
<dbReference type="InterPro" id="IPR036709">
    <property type="entry name" value="Autotransporte_beta_dom_sf"/>
</dbReference>
<organism evidence="2 3">
    <name type="scientific">Nitratidesulfovibrio oxamicus</name>
    <dbReference type="NCBI Taxonomy" id="32016"/>
    <lineage>
        <taxon>Bacteria</taxon>
        <taxon>Pseudomonadati</taxon>
        <taxon>Thermodesulfobacteriota</taxon>
        <taxon>Desulfovibrionia</taxon>
        <taxon>Desulfovibrionales</taxon>
        <taxon>Desulfovibrionaceae</taxon>
        <taxon>Nitratidesulfovibrio</taxon>
    </lineage>
</organism>
<dbReference type="EMBL" id="VRYY01000661">
    <property type="protein sequence ID" value="MBG3878648.1"/>
    <property type="molecule type" value="Genomic_DNA"/>
</dbReference>